<dbReference type="SUPFAM" id="SSF51735">
    <property type="entry name" value="NAD(P)-binding Rossmann-fold domains"/>
    <property type="match status" value="1"/>
</dbReference>
<dbReference type="InterPro" id="IPR002347">
    <property type="entry name" value="SDR_fam"/>
</dbReference>
<dbReference type="PRINTS" id="PR00080">
    <property type="entry name" value="SDRFAMILY"/>
</dbReference>
<keyword evidence="2" id="KW-0812">Transmembrane</keyword>
<keyword evidence="4" id="KW-1185">Reference proteome</keyword>
<dbReference type="Gene3D" id="3.40.50.720">
    <property type="entry name" value="NAD(P)-binding Rossmann-like Domain"/>
    <property type="match status" value="1"/>
</dbReference>
<evidence type="ECO:0000256" key="1">
    <source>
        <dbReference type="RuleBase" id="RU000363"/>
    </source>
</evidence>
<dbReference type="Pfam" id="PF00106">
    <property type="entry name" value="adh_short"/>
    <property type="match status" value="1"/>
</dbReference>
<dbReference type="InterPro" id="IPR036291">
    <property type="entry name" value="NAD(P)-bd_dom_sf"/>
</dbReference>
<protein>
    <submittedName>
        <fullName evidence="3">Uncharacterized protein</fullName>
    </submittedName>
</protein>
<dbReference type="PRINTS" id="PR00081">
    <property type="entry name" value="GDHRDH"/>
</dbReference>
<dbReference type="EMBL" id="OZ019904">
    <property type="protein sequence ID" value="CAK9199501.1"/>
    <property type="molecule type" value="Genomic_DNA"/>
</dbReference>
<dbReference type="PANTHER" id="PTHR43544">
    <property type="entry name" value="SHORT-CHAIN DEHYDROGENASE/REDUCTASE"/>
    <property type="match status" value="1"/>
</dbReference>
<evidence type="ECO:0000256" key="2">
    <source>
        <dbReference type="SAM" id="Phobius"/>
    </source>
</evidence>
<organism evidence="3 4">
    <name type="scientific">Sphagnum troendelagicum</name>
    <dbReference type="NCBI Taxonomy" id="128251"/>
    <lineage>
        <taxon>Eukaryota</taxon>
        <taxon>Viridiplantae</taxon>
        <taxon>Streptophyta</taxon>
        <taxon>Embryophyta</taxon>
        <taxon>Bryophyta</taxon>
        <taxon>Sphagnophytina</taxon>
        <taxon>Sphagnopsida</taxon>
        <taxon>Sphagnales</taxon>
        <taxon>Sphagnaceae</taxon>
        <taxon>Sphagnum</taxon>
    </lineage>
</organism>
<keyword evidence="2" id="KW-0472">Membrane</keyword>
<feature type="transmembrane region" description="Helical" evidence="2">
    <location>
        <begin position="12"/>
        <end position="35"/>
    </location>
</feature>
<accession>A0ABP0TM73</accession>
<sequence>MVCHFVSDSHEVMTALIVMLPLIVVCVSACFFRAFRRRTSSEMVSLTSLCASFFHTGVVRTAASVEGGSAQPATAPGVALVQGASRGLGLEFVKQLLERSAEGRVIATCRDPAGANSLSLLKEQHGERLTVLPLDVTKESTIEAAAKAVSEQHARLDMLINTAGILHVDHLNVQPETSLGKLDPHAMILTYQINAMGPLLVIKHMAALLKAGGGKGTGASAAIVANLSARVGSIGDNQVGGWYSYRASKSALNQLTKTVSLEFARRKDPVVCILLHPGTVDTDLSKPFQRNVPKGKLFTSEYSVQKLLGIIDGVGFKENGKFFAWDGQEIPW</sequence>
<dbReference type="CDD" id="cd05325">
    <property type="entry name" value="carb_red_sniffer_like_SDR_c"/>
    <property type="match status" value="1"/>
</dbReference>
<keyword evidence="2" id="KW-1133">Transmembrane helix</keyword>
<name>A0ABP0TM73_9BRYO</name>
<comment type="similarity">
    <text evidence="1">Belongs to the short-chain dehydrogenases/reductases (SDR) family.</text>
</comment>
<dbReference type="PANTHER" id="PTHR43544:SF12">
    <property type="entry name" value="NAD(P)-BINDING ROSSMANN-FOLD SUPERFAMILY PROTEIN"/>
    <property type="match status" value="1"/>
</dbReference>
<gene>
    <name evidence="3" type="ORF">CSSPTR1EN2_LOCUS4968</name>
</gene>
<proteinExistence type="inferred from homology"/>
<dbReference type="InterPro" id="IPR051468">
    <property type="entry name" value="Fungal_SecMetab_SDRs"/>
</dbReference>
<evidence type="ECO:0000313" key="3">
    <source>
        <dbReference type="EMBL" id="CAK9199501.1"/>
    </source>
</evidence>
<reference evidence="3" key="1">
    <citation type="submission" date="2024-02" db="EMBL/GenBank/DDBJ databases">
        <authorList>
            <consortium name="ELIXIR-Norway"/>
            <consortium name="Elixir Norway"/>
        </authorList>
    </citation>
    <scope>NUCLEOTIDE SEQUENCE</scope>
</reference>
<dbReference type="Proteomes" id="UP001497512">
    <property type="component" value="Chromosome 12"/>
</dbReference>
<evidence type="ECO:0000313" key="4">
    <source>
        <dbReference type="Proteomes" id="UP001497512"/>
    </source>
</evidence>